<dbReference type="InterPro" id="IPR005677">
    <property type="entry name" value="Fum_hydII"/>
</dbReference>
<accession>A0A5M9JL29</accession>
<dbReference type="Pfam" id="PF00206">
    <property type="entry name" value="Lyase_1"/>
    <property type="match status" value="1"/>
</dbReference>
<evidence type="ECO:0008006" key="5">
    <source>
        <dbReference type="Google" id="ProtNLM"/>
    </source>
</evidence>
<dbReference type="PANTHER" id="PTHR11444">
    <property type="entry name" value="ASPARTATEAMMONIA/ARGININOSUCCINATE/ADENYLOSUCCINATE LYASE"/>
    <property type="match status" value="1"/>
</dbReference>
<dbReference type="InterPro" id="IPR018951">
    <property type="entry name" value="Fumarase_C_C"/>
</dbReference>
<dbReference type="EMBL" id="VICG01000008">
    <property type="protein sequence ID" value="KAA8569350.1"/>
    <property type="molecule type" value="Genomic_DNA"/>
</dbReference>
<dbReference type="PANTHER" id="PTHR11444:SF1">
    <property type="entry name" value="FUMARATE HYDRATASE, MITOCHONDRIAL"/>
    <property type="match status" value="1"/>
</dbReference>
<dbReference type="Gene3D" id="1.20.200.10">
    <property type="entry name" value="Fumarase/aspartase (Central domain)"/>
    <property type="match status" value="1"/>
</dbReference>
<protein>
    <recommendedName>
        <fullName evidence="5">Fumarase C C-terminal domain-containing protein</fullName>
    </recommendedName>
</protein>
<dbReference type="GO" id="GO:0006099">
    <property type="term" value="P:tricarboxylic acid cycle"/>
    <property type="evidence" value="ECO:0007669"/>
    <property type="project" value="InterPro"/>
</dbReference>
<dbReference type="GO" id="GO:0006108">
    <property type="term" value="P:malate metabolic process"/>
    <property type="evidence" value="ECO:0007669"/>
    <property type="project" value="TreeGrafter"/>
</dbReference>
<dbReference type="GO" id="GO:0006106">
    <property type="term" value="P:fumarate metabolic process"/>
    <property type="evidence" value="ECO:0007669"/>
    <property type="project" value="InterPro"/>
</dbReference>
<proteinExistence type="predicted"/>
<evidence type="ECO:0000313" key="4">
    <source>
        <dbReference type="Proteomes" id="UP000322873"/>
    </source>
</evidence>
<feature type="domain" description="Fumarase C C-terminal" evidence="2">
    <location>
        <begin position="88"/>
        <end position="140"/>
    </location>
</feature>
<evidence type="ECO:0000259" key="2">
    <source>
        <dbReference type="Pfam" id="PF10415"/>
    </source>
</evidence>
<dbReference type="GO" id="GO:0005739">
    <property type="term" value="C:mitochondrion"/>
    <property type="evidence" value="ECO:0007669"/>
    <property type="project" value="TreeGrafter"/>
</dbReference>
<dbReference type="InterPro" id="IPR022761">
    <property type="entry name" value="Fumarate_lyase_N"/>
</dbReference>
<dbReference type="FunFam" id="1.10.40.30:FF:000002">
    <property type="entry name" value="Fumarate hydratase class II"/>
    <property type="match status" value="1"/>
</dbReference>
<dbReference type="InterPro" id="IPR008948">
    <property type="entry name" value="L-Aspartase-like"/>
</dbReference>
<dbReference type="GO" id="GO:0004333">
    <property type="term" value="F:fumarate hydratase activity"/>
    <property type="evidence" value="ECO:0007669"/>
    <property type="project" value="InterPro"/>
</dbReference>
<evidence type="ECO:0000313" key="3">
    <source>
        <dbReference type="EMBL" id="KAA8569350.1"/>
    </source>
</evidence>
<feature type="domain" description="Fumarate lyase N-terminal" evidence="1">
    <location>
        <begin position="1"/>
        <end position="22"/>
    </location>
</feature>
<dbReference type="SUPFAM" id="SSF48557">
    <property type="entry name" value="L-aspartase-like"/>
    <property type="match status" value="1"/>
</dbReference>
<organism evidence="3 4">
    <name type="scientific">Monilinia fructicola</name>
    <name type="common">Brown rot fungus</name>
    <name type="synonym">Ciboria fructicola</name>
    <dbReference type="NCBI Taxonomy" id="38448"/>
    <lineage>
        <taxon>Eukaryota</taxon>
        <taxon>Fungi</taxon>
        <taxon>Dikarya</taxon>
        <taxon>Ascomycota</taxon>
        <taxon>Pezizomycotina</taxon>
        <taxon>Leotiomycetes</taxon>
        <taxon>Helotiales</taxon>
        <taxon>Sclerotiniaceae</taxon>
        <taxon>Monilinia</taxon>
    </lineage>
</organism>
<gene>
    <name evidence="3" type="ORF">EYC84_001002</name>
</gene>
<name>A0A5M9JL29_MONFR</name>
<dbReference type="VEuPathDB" id="FungiDB:MFRU_004g01610"/>
<evidence type="ECO:0000259" key="1">
    <source>
        <dbReference type="Pfam" id="PF00206"/>
    </source>
</evidence>
<sequence length="147" mass="16193">MPGKVNPTQCEAITMVCAQVIGNGTATTIGGMNGQFELNVFKPLVIRNLLHSIRILSDGMRSFEKNLVVGLQANEDKIKSILKESLMLVTCLNPKIGYDMASKVAKNAHKKGLTLKESAMELKALSEEDFDKLVRPELMVGPEEYKK</sequence>
<dbReference type="Proteomes" id="UP000322873">
    <property type="component" value="Unassembled WGS sequence"/>
</dbReference>
<reference evidence="3 4" key="1">
    <citation type="submission" date="2019-06" db="EMBL/GenBank/DDBJ databases">
        <title>Genome Sequence of the Brown Rot Fungal Pathogen Monilinia fructicola.</title>
        <authorList>
            <person name="De Miccolis Angelini R.M."/>
            <person name="Landi L."/>
            <person name="Abate D."/>
            <person name="Pollastro S."/>
            <person name="Romanazzi G."/>
            <person name="Faretra F."/>
        </authorList>
    </citation>
    <scope>NUCLEOTIDE SEQUENCE [LARGE SCALE GENOMIC DNA]</scope>
    <source>
        <strain evidence="3 4">Mfrc123</strain>
    </source>
</reference>
<dbReference type="Pfam" id="PF10415">
    <property type="entry name" value="FumaraseC_C"/>
    <property type="match status" value="1"/>
</dbReference>
<keyword evidence="4" id="KW-1185">Reference proteome</keyword>
<dbReference type="AlphaFoldDB" id="A0A5M9JL29"/>
<comment type="caution">
    <text evidence="3">The sequence shown here is derived from an EMBL/GenBank/DDBJ whole genome shotgun (WGS) entry which is preliminary data.</text>
</comment>
<dbReference type="Gene3D" id="1.10.40.30">
    <property type="entry name" value="Fumarase/aspartase (C-terminal domain)"/>
    <property type="match status" value="1"/>
</dbReference>